<organism evidence="3 4">
    <name type="scientific">Cymbomonas tetramitiformis</name>
    <dbReference type="NCBI Taxonomy" id="36881"/>
    <lineage>
        <taxon>Eukaryota</taxon>
        <taxon>Viridiplantae</taxon>
        <taxon>Chlorophyta</taxon>
        <taxon>Pyramimonadophyceae</taxon>
        <taxon>Pyramimonadales</taxon>
        <taxon>Pyramimonadaceae</taxon>
        <taxon>Cymbomonas</taxon>
    </lineage>
</organism>
<dbReference type="SUPFAM" id="SSF51197">
    <property type="entry name" value="Clavaminate synthase-like"/>
    <property type="match status" value="1"/>
</dbReference>
<accession>A0AAE0BXL8</accession>
<proteinExistence type="predicted"/>
<feature type="region of interest" description="Disordered" evidence="2">
    <location>
        <begin position="56"/>
        <end position="86"/>
    </location>
</feature>
<evidence type="ECO:0000256" key="2">
    <source>
        <dbReference type="SAM" id="MobiDB-lite"/>
    </source>
</evidence>
<dbReference type="InterPro" id="IPR008775">
    <property type="entry name" value="Phytyl_CoA_dOase-like"/>
</dbReference>
<dbReference type="AlphaFoldDB" id="A0AAE0BXL8"/>
<reference evidence="3 4" key="1">
    <citation type="journal article" date="2015" name="Genome Biol. Evol.">
        <title>Comparative Genomics of a Bacterivorous Green Alga Reveals Evolutionary Causalities and Consequences of Phago-Mixotrophic Mode of Nutrition.</title>
        <authorList>
            <person name="Burns J.A."/>
            <person name="Paasch A."/>
            <person name="Narechania A."/>
            <person name="Kim E."/>
        </authorList>
    </citation>
    <scope>NUCLEOTIDE SEQUENCE [LARGE SCALE GENOMIC DNA]</scope>
    <source>
        <strain evidence="3 4">PLY_AMNH</strain>
    </source>
</reference>
<evidence type="ECO:0000313" key="4">
    <source>
        <dbReference type="Proteomes" id="UP001190700"/>
    </source>
</evidence>
<dbReference type="Gene3D" id="2.60.120.620">
    <property type="entry name" value="q2cbj1_9rhob like domain"/>
    <property type="match status" value="1"/>
</dbReference>
<evidence type="ECO:0008006" key="5">
    <source>
        <dbReference type="Google" id="ProtNLM"/>
    </source>
</evidence>
<gene>
    <name evidence="3" type="ORF">CYMTET_46369</name>
</gene>
<evidence type="ECO:0000313" key="3">
    <source>
        <dbReference type="EMBL" id="KAK3244004.1"/>
    </source>
</evidence>
<dbReference type="PANTHER" id="PTHR20883:SF49">
    <property type="entry name" value="PHYTANOYL-COA DIOXYGENASE"/>
    <property type="match status" value="1"/>
</dbReference>
<evidence type="ECO:0000256" key="1">
    <source>
        <dbReference type="ARBA" id="ARBA00001962"/>
    </source>
</evidence>
<comment type="cofactor">
    <cofactor evidence="1">
        <name>Fe cation</name>
        <dbReference type="ChEBI" id="CHEBI:24875"/>
    </cofactor>
</comment>
<sequence length="385" mass="42995">MVFCCVGFPFLEEASLKTFRYKIGSKPLSSPARALLRKRSFSPPERASTRTRTLLVVSGSRKRSSTSARDDKTKPRYAGSASPPLEPTYRISPQQLLKYERKGYVCTRGLFTEDELSRFRPAVEGATSRLELKALRQRVSVLCPGVDATQLQSKEEAQQLLATRAVEEVGFLQYINLHQTDQTIDHLLRSPRVAAAAAALLGCNRVRLYQSCAFLKNPGHGPTNWHSDLNMVPLDTNQFVTLWIPFRAISQNNDTGLEFACGSHRDFALPYWHKMEGYDLATRGYKIESAGAMAMGDVTWHAGWTLHCAPSAPKRGPRRLALTASYFADGAQVLPRGKQEAGGRRMVRYPHTEDEQSYLDWLQMLRPGDVAGGYNLPLVFPTDAV</sequence>
<protein>
    <recommendedName>
        <fullName evidence="5">Phytanoyl-CoA dioxygenase</fullName>
    </recommendedName>
</protein>
<dbReference type="Pfam" id="PF05721">
    <property type="entry name" value="PhyH"/>
    <property type="match status" value="1"/>
</dbReference>
<dbReference type="EMBL" id="LGRX02032439">
    <property type="protein sequence ID" value="KAK3244004.1"/>
    <property type="molecule type" value="Genomic_DNA"/>
</dbReference>
<dbReference type="PANTHER" id="PTHR20883">
    <property type="entry name" value="PHYTANOYL-COA DIOXYGENASE DOMAIN CONTAINING 1"/>
    <property type="match status" value="1"/>
</dbReference>
<dbReference type="Proteomes" id="UP001190700">
    <property type="component" value="Unassembled WGS sequence"/>
</dbReference>
<comment type="caution">
    <text evidence="3">The sequence shown here is derived from an EMBL/GenBank/DDBJ whole genome shotgun (WGS) entry which is preliminary data.</text>
</comment>
<name>A0AAE0BXL8_9CHLO</name>
<keyword evidence="4" id="KW-1185">Reference proteome</keyword>